<dbReference type="InterPro" id="IPR012341">
    <property type="entry name" value="6hp_glycosidase-like_sf"/>
</dbReference>
<sequence length="634" mass="73344">MFDAAYQLRDIYFPYVGQENHTAGHAFRFGVFTEGQLSWVNEPEWERHLVYEPDTLVTNVKLTNRRLGLILNCRDAVDFHENIYLRETTVQNLANRSREISLFFHQDFYLYENNVTDTALYEPRLQAILHYKDYRYFLINARNGAEAGVEEWAVGIKEYKGAEGTWRDAEDGHLGMNPIAQGSVDSTIAIRMVLPANDRTTCYYWIAAGTKYREVKVLNAIALEKTPAELIDRTNNYWRLWVTKSLPDFADLPHKVVELYQRSLLILRTLTDNHGGIIAANDSDLLQFGRDTYSYIWPRDAARGVYALIRAGYIDMPRNFFRFCADIITDEGYLLHKYNPDGSLGSSWHPWYARQEDSTALVLWALWQHFARYKDIEFVKPLYRPLIISTADFLEDYRMESTGLPRPSYDLWEERHGVHTFTVATVYGGLMAAANFAESFGERHLAEKYRKAAAEIREAARQVLYSPQTQRFARRFDTDTEELDLTVDTSLTGVTAFGLLPIDDPMVISTMKQVEECLAVRTVIGGIARYERDWFLHVTEDFKRVPGNPWIISTLWLAQYKIATALTLEQLQGVIGILMWVVRHARPSGVLPEQLHPFGERPISVCPLSWSHAEVIITVMDYLDKYHQLRRKEQ</sequence>
<accession>A0ABQ0JSU0</accession>
<dbReference type="PANTHER" id="PTHR31616:SF13">
    <property type="entry name" value="GLUCAN 1,4-ALPHA-GLUCOSIDASE"/>
    <property type="match status" value="1"/>
</dbReference>
<dbReference type="GO" id="GO:0016787">
    <property type="term" value="F:hydrolase activity"/>
    <property type="evidence" value="ECO:0007669"/>
    <property type="project" value="UniProtKB-KW"/>
</dbReference>
<gene>
    <name evidence="2" type="ORF">BROSI_A0296</name>
</gene>
<dbReference type="EMBL" id="BAFN01000001">
    <property type="protein sequence ID" value="GAN31792.1"/>
    <property type="molecule type" value="Genomic_DNA"/>
</dbReference>
<dbReference type="InterPro" id="IPR011613">
    <property type="entry name" value="GH15-like"/>
</dbReference>
<reference evidence="3" key="1">
    <citation type="journal article" date="2015" name="Genome Announc.">
        <title>Draft Genome Sequence of an Anaerobic Ammonium-Oxidizing Bacterium, "Candidatus Brocadia sinica".</title>
        <authorList>
            <person name="Oshiki M."/>
            <person name="Shinyako-Hata K."/>
            <person name="Satoh H."/>
            <person name="Okabe S."/>
        </authorList>
    </citation>
    <scope>NUCLEOTIDE SEQUENCE [LARGE SCALE GENOMIC DNA]</scope>
    <source>
        <strain evidence="3">JPN1</strain>
    </source>
</reference>
<dbReference type="PANTHER" id="PTHR31616">
    <property type="entry name" value="TREHALASE"/>
    <property type="match status" value="1"/>
</dbReference>
<dbReference type="Pfam" id="PF00723">
    <property type="entry name" value="Glyco_hydro_15"/>
    <property type="match status" value="1"/>
</dbReference>
<name>A0ABQ0JSU0_9BACT</name>
<dbReference type="InterPro" id="IPR008928">
    <property type="entry name" value="6-hairpin_glycosidase_sf"/>
</dbReference>
<comment type="caution">
    <text evidence="2">The sequence shown here is derived from an EMBL/GenBank/DDBJ whole genome shotgun (WGS) entry which is preliminary data.</text>
</comment>
<dbReference type="Proteomes" id="UP000032309">
    <property type="component" value="Unassembled WGS sequence"/>
</dbReference>
<evidence type="ECO:0000313" key="2">
    <source>
        <dbReference type="EMBL" id="GAN31792.1"/>
    </source>
</evidence>
<keyword evidence="2" id="KW-0378">Hydrolase</keyword>
<evidence type="ECO:0000313" key="3">
    <source>
        <dbReference type="Proteomes" id="UP000032309"/>
    </source>
</evidence>
<organism evidence="2 3">
    <name type="scientific">Candidatus Brocadia sinica JPN1</name>
    <dbReference type="NCBI Taxonomy" id="1197129"/>
    <lineage>
        <taxon>Bacteria</taxon>
        <taxon>Pseudomonadati</taxon>
        <taxon>Planctomycetota</taxon>
        <taxon>Candidatus Brocadiia</taxon>
        <taxon>Candidatus Brocadiales</taxon>
        <taxon>Candidatus Brocadiaceae</taxon>
        <taxon>Candidatus Brocadia</taxon>
    </lineage>
</organism>
<evidence type="ECO:0000259" key="1">
    <source>
        <dbReference type="Pfam" id="PF00723"/>
    </source>
</evidence>
<keyword evidence="3" id="KW-1185">Reference proteome</keyword>
<proteinExistence type="predicted"/>
<feature type="domain" description="GH15-like" evidence="1">
    <location>
        <begin position="258"/>
        <end position="573"/>
    </location>
</feature>
<protein>
    <submittedName>
        <fullName evidence="2">Glucoamylase and related glycosyl hydrolases</fullName>
    </submittedName>
</protein>
<dbReference type="Gene3D" id="1.50.10.10">
    <property type="match status" value="1"/>
</dbReference>
<dbReference type="SUPFAM" id="SSF48208">
    <property type="entry name" value="Six-hairpin glycosidases"/>
    <property type="match status" value="1"/>
</dbReference>